<sequence>MRTTVTLDEELVAKAATLTGIEEHSALVRAALETLVRVENGRLLATLGGSEPQSQAAPRHQDK</sequence>
<proteinExistence type="predicted"/>
<reference evidence="1 2" key="1">
    <citation type="submission" date="2018-12" db="EMBL/GenBank/DDBJ databases">
        <authorList>
            <consortium name="Pathogen Informatics"/>
        </authorList>
    </citation>
    <scope>NUCLEOTIDE SEQUENCE [LARGE SCALE GENOMIC DNA]</scope>
    <source>
        <strain evidence="1 2">NCTC10207</strain>
    </source>
</reference>
<evidence type="ECO:0000313" key="2">
    <source>
        <dbReference type="Proteomes" id="UP000282386"/>
    </source>
</evidence>
<accession>A0A7Z9D7C0</accession>
<evidence type="ECO:0000313" key="1">
    <source>
        <dbReference type="EMBL" id="VEI23660.1"/>
    </source>
</evidence>
<dbReference type="Pfam" id="PF09957">
    <property type="entry name" value="VapB_antitoxin"/>
    <property type="match status" value="1"/>
</dbReference>
<dbReference type="EMBL" id="LR134479">
    <property type="protein sequence ID" value="VEI23660.1"/>
    <property type="molecule type" value="Genomic_DNA"/>
</dbReference>
<name>A0A7Z9D7C0_9MICC</name>
<dbReference type="AlphaFoldDB" id="A0A7Z9D7C0"/>
<organism evidence="1 2">
    <name type="scientific">Rothia aeria</name>
    <dbReference type="NCBI Taxonomy" id="172042"/>
    <lineage>
        <taxon>Bacteria</taxon>
        <taxon>Bacillati</taxon>
        <taxon>Actinomycetota</taxon>
        <taxon>Actinomycetes</taxon>
        <taxon>Micrococcales</taxon>
        <taxon>Micrococcaceae</taxon>
        <taxon>Rothia</taxon>
    </lineage>
</organism>
<dbReference type="InterPro" id="IPR019239">
    <property type="entry name" value="VapB_antitoxin"/>
</dbReference>
<protein>
    <submittedName>
        <fullName evidence="1">Antitoxin VapB32</fullName>
    </submittedName>
</protein>
<dbReference type="RefSeq" id="WP_037234741.1">
    <property type="nucleotide sequence ID" value="NZ_CAUPAD010000010.1"/>
</dbReference>
<dbReference type="Proteomes" id="UP000282386">
    <property type="component" value="Chromosome"/>
</dbReference>
<gene>
    <name evidence="1" type="ORF">NCTC10207_01663</name>
</gene>